<protein>
    <submittedName>
        <fullName evidence="2">Uncharacterized protein</fullName>
    </submittedName>
</protein>
<dbReference type="EMBL" id="JAMFMA010000001">
    <property type="protein sequence ID" value="MCL6273619.1"/>
    <property type="molecule type" value="Genomic_DNA"/>
</dbReference>
<keyword evidence="1" id="KW-0732">Signal</keyword>
<organism evidence="2 3">
    <name type="scientific">Flagellimonas spongiicola</name>
    <dbReference type="NCBI Taxonomy" id="2942208"/>
    <lineage>
        <taxon>Bacteria</taxon>
        <taxon>Pseudomonadati</taxon>
        <taxon>Bacteroidota</taxon>
        <taxon>Flavobacteriia</taxon>
        <taxon>Flavobacteriales</taxon>
        <taxon>Flavobacteriaceae</taxon>
        <taxon>Flagellimonas</taxon>
    </lineage>
</organism>
<dbReference type="Proteomes" id="UP001203607">
    <property type="component" value="Unassembled WGS sequence"/>
</dbReference>
<feature type="chain" id="PRO_5047253918" evidence="1">
    <location>
        <begin position="22"/>
        <end position="144"/>
    </location>
</feature>
<feature type="signal peptide" evidence="1">
    <location>
        <begin position="1"/>
        <end position="21"/>
    </location>
</feature>
<comment type="caution">
    <text evidence="2">The sequence shown here is derived from an EMBL/GenBank/DDBJ whole genome shotgun (WGS) entry which is preliminary data.</text>
</comment>
<sequence>MLFRKITPCLLLFFGVFFSNAQQSIDGFTLMNADTDSPITELTNDIQINSQDLAGVNLNIRANTNPQLVGSVLLTLSGQVAASRNENVAPYALFGDISGDYLPGNLPLGSYVLSATPFTGANQTGTAGDSRTIQFSIVIPNPNL</sequence>
<evidence type="ECO:0000313" key="2">
    <source>
        <dbReference type="EMBL" id="MCL6273619.1"/>
    </source>
</evidence>
<accession>A0ABT0PQH8</accession>
<evidence type="ECO:0000256" key="1">
    <source>
        <dbReference type="SAM" id="SignalP"/>
    </source>
</evidence>
<dbReference type="RefSeq" id="WP_249656790.1">
    <property type="nucleotide sequence ID" value="NZ_JAMFMA010000001.1"/>
</dbReference>
<name>A0ABT0PQH8_9FLAO</name>
<feature type="non-terminal residue" evidence="2">
    <location>
        <position position="144"/>
    </location>
</feature>
<keyword evidence="3" id="KW-1185">Reference proteome</keyword>
<reference evidence="2 3" key="1">
    <citation type="submission" date="2022-05" db="EMBL/GenBank/DDBJ databases">
        <authorList>
            <person name="Park J.-S."/>
        </authorList>
    </citation>
    <scope>NUCLEOTIDE SEQUENCE [LARGE SCALE GENOMIC DNA]</scope>
    <source>
        <strain evidence="2 3">2012CJ35-5</strain>
    </source>
</reference>
<gene>
    <name evidence="2" type="ORF">M3P19_06335</name>
</gene>
<proteinExistence type="predicted"/>
<evidence type="ECO:0000313" key="3">
    <source>
        <dbReference type="Proteomes" id="UP001203607"/>
    </source>
</evidence>